<feature type="region of interest" description="Disordered" evidence="1">
    <location>
        <begin position="35"/>
        <end position="69"/>
    </location>
</feature>
<accession>A0AAV4B720</accession>
<dbReference type="EMBL" id="BLXT01004584">
    <property type="protein sequence ID" value="GFO14943.1"/>
    <property type="molecule type" value="Genomic_DNA"/>
</dbReference>
<evidence type="ECO:0000256" key="1">
    <source>
        <dbReference type="SAM" id="MobiDB-lite"/>
    </source>
</evidence>
<evidence type="ECO:0000313" key="2">
    <source>
        <dbReference type="EMBL" id="GFO14943.1"/>
    </source>
</evidence>
<proteinExistence type="predicted"/>
<dbReference type="Proteomes" id="UP000735302">
    <property type="component" value="Unassembled WGS sequence"/>
</dbReference>
<protein>
    <submittedName>
        <fullName evidence="2">Uncharacterized protein</fullName>
    </submittedName>
</protein>
<organism evidence="2 3">
    <name type="scientific">Plakobranchus ocellatus</name>
    <dbReference type="NCBI Taxonomy" id="259542"/>
    <lineage>
        <taxon>Eukaryota</taxon>
        <taxon>Metazoa</taxon>
        <taxon>Spiralia</taxon>
        <taxon>Lophotrochozoa</taxon>
        <taxon>Mollusca</taxon>
        <taxon>Gastropoda</taxon>
        <taxon>Heterobranchia</taxon>
        <taxon>Euthyneura</taxon>
        <taxon>Panpulmonata</taxon>
        <taxon>Sacoglossa</taxon>
        <taxon>Placobranchoidea</taxon>
        <taxon>Plakobranchidae</taxon>
        <taxon>Plakobranchus</taxon>
    </lineage>
</organism>
<reference evidence="2 3" key="1">
    <citation type="journal article" date="2021" name="Elife">
        <title>Chloroplast acquisition without the gene transfer in kleptoplastic sea slugs, Plakobranchus ocellatus.</title>
        <authorList>
            <person name="Maeda T."/>
            <person name="Takahashi S."/>
            <person name="Yoshida T."/>
            <person name="Shimamura S."/>
            <person name="Takaki Y."/>
            <person name="Nagai Y."/>
            <person name="Toyoda A."/>
            <person name="Suzuki Y."/>
            <person name="Arimoto A."/>
            <person name="Ishii H."/>
            <person name="Satoh N."/>
            <person name="Nishiyama T."/>
            <person name="Hasebe M."/>
            <person name="Maruyama T."/>
            <person name="Minagawa J."/>
            <person name="Obokata J."/>
            <person name="Shigenobu S."/>
        </authorList>
    </citation>
    <scope>NUCLEOTIDE SEQUENCE [LARGE SCALE GENOMIC DNA]</scope>
</reference>
<keyword evidence="3" id="KW-1185">Reference proteome</keyword>
<name>A0AAV4B720_9GAST</name>
<evidence type="ECO:0000313" key="3">
    <source>
        <dbReference type="Proteomes" id="UP000735302"/>
    </source>
</evidence>
<gene>
    <name evidence="2" type="ORF">PoB_004144800</name>
</gene>
<feature type="compositionally biased region" description="Low complexity" evidence="1">
    <location>
        <begin position="47"/>
        <end position="69"/>
    </location>
</feature>
<dbReference type="AlphaFoldDB" id="A0AAV4B720"/>
<comment type="caution">
    <text evidence="2">The sequence shown here is derived from an EMBL/GenBank/DDBJ whole genome shotgun (WGS) entry which is preliminary data.</text>
</comment>
<sequence>MYLTASYSFTHAATSDIAMQLQVLNSNSSTHVTASERATHATTHDNAASATTSISATSAGTSYSATPSTLSNSFTLAVASSSSCSRPCRAVPERPSALLGTITESSKSEFNDRD</sequence>